<dbReference type="GO" id="GO:0032259">
    <property type="term" value="P:methylation"/>
    <property type="evidence" value="ECO:0007669"/>
    <property type="project" value="UniProtKB-KW"/>
</dbReference>
<dbReference type="GO" id="GO:0008168">
    <property type="term" value="F:methyltransferase activity"/>
    <property type="evidence" value="ECO:0007669"/>
    <property type="project" value="UniProtKB-KW"/>
</dbReference>
<dbReference type="Proteomes" id="UP000295633">
    <property type="component" value="Unassembled WGS sequence"/>
</dbReference>
<proteinExistence type="predicted"/>
<dbReference type="InterPro" id="IPR025714">
    <property type="entry name" value="Methyltranfer_dom"/>
</dbReference>
<dbReference type="AlphaFoldDB" id="A0A4R5YGI3"/>
<dbReference type="PANTHER" id="PTHR43591">
    <property type="entry name" value="METHYLTRANSFERASE"/>
    <property type="match status" value="1"/>
</dbReference>
<sequence length="267" mass="28982">MQTERYSHGHHESVLRAHTWRTAENSVGYLLPHLRSGSSLLDVGSGPGTISVDLARRLDPGRVVGVDASADVVAQARAHAAAEGVTNVAFQTADAYAVDAPDGSFDIVHTHQLLQHLGRPVDALREFRRLAGPDGLVAARDVDYAGIIIHPHIPALDEWLDLLLRVGRNNGGEPAAGRRLKAWARQAGFTDVTVSASTWLFETDEQRAWWGGSWADRALHSSYAEHAVEQGLAGRADLERISAGWREWAAAPDGWLLMPHGEILARG</sequence>
<accession>A0A4R5YGI3</accession>
<dbReference type="PANTHER" id="PTHR43591:SF24">
    <property type="entry name" value="2-METHOXY-6-POLYPRENYL-1,4-BENZOQUINOL METHYLASE, MITOCHONDRIAL"/>
    <property type="match status" value="1"/>
</dbReference>
<evidence type="ECO:0000259" key="1">
    <source>
        <dbReference type="Pfam" id="PF13847"/>
    </source>
</evidence>
<evidence type="ECO:0000313" key="3">
    <source>
        <dbReference type="Proteomes" id="UP000295633"/>
    </source>
</evidence>
<dbReference type="EMBL" id="SMZX01000002">
    <property type="protein sequence ID" value="TDL43976.1"/>
    <property type="molecule type" value="Genomic_DNA"/>
</dbReference>
<organism evidence="2 3">
    <name type="scientific">Microbacterium oleivorans</name>
    <dbReference type="NCBI Taxonomy" id="273677"/>
    <lineage>
        <taxon>Bacteria</taxon>
        <taxon>Bacillati</taxon>
        <taxon>Actinomycetota</taxon>
        <taxon>Actinomycetes</taxon>
        <taxon>Micrococcales</taxon>
        <taxon>Microbacteriaceae</taxon>
        <taxon>Microbacterium</taxon>
    </lineage>
</organism>
<gene>
    <name evidence="2" type="ORF">E2R54_12445</name>
</gene>
<keyword evidence="2" id="KW-0489">Methyltransferase</keyword>
<dbReference type="SUPFAM" id="SSF53335">
    <property type="entry name" value="S-adenosyl-L-methionine-dependent methyltransferases"/>
    <property type="match status" value="1"/>
</dbReference>
<dbReference type="RefSeq" id="WP_133399952.1">
    <property type="nucleotide sequence ID" value="NZ_SMZX01000002.1"/>
</dbReference>
<dbReference type="CDD" id="cd02440">
    <property type="entry name" value="AdoMet_MTases"/>
    <property type="match status" value="1"/>
</dbReference>
<reference evidence="2 3" key="1">
    <citation type="submission" date="2019-03" db="EMBL/GenBank/DDBJ databases">
        <title>Genome Sequencing and Assembly of Various Microbes Isolated from Partially Reclaimed Soil and Acid Mine Drainage (AMD) Site.</title>
        <authorList>
            <person name="Steinbock B."/>
            <person name="Bechtold R."/>
            <person name="Sevigny J.L."/>
            <person name="Thomas D."/>
            <person name="Cuthill L.R."/>
            <person name="Aveiro Johannsen E.J."/>
            <person name="Thomas K."/>
            <person name="Ghosh A."/>
        </authorList>
    </citation>
    <scope>NUCLEOTIDE SEQUENCE [LARGE SCALE GENOMIC DNA]</scope>
    <source>
        <strain evidence="2 3">F-B2</strain>
    </source>
</reference>
<evidence type="ECO:0000313" key="2">
    <source>
        <dbReference type="EMBL" id="TDL43976.1"/>
    </source>
</evidence>
<dbReference type="STRING" id="273677.BW34_02037"/>
<dbReference type="Gene3D" id="3.40.50.150">
    <property type="entry name" value="Vaccinia Virus protein VP39"/>
    <property type="match status" value="1"/>
</dbReference>
<keyword evidence="2" id="KW-0808">Transferase</keyword>
<dbReference type="InterPro" id="IPR029063">
    <property type="entry name" value="SAM-dependent_MTases_sf"/>
</dbReference>
<comment type="caution">
    <text evidence="2">The sequence shown here is derived from an EMBL/GenBank/DDBJ whole genome shotgun (WGS) entry which is preliminary data.</text>
</comment>
<feature type="domain" description="Methyltransferase" evidence="1">
    <location>
        <begin position="35"/>
        <end position="143"/>
    </location>
</feature>
<dbReference type="Pfam" id="PF13847">
    <property type="entry name" value="Methyltransf_31"/>
    <property type="match status" value="1"/>
</dbReference>
<name>A0A4R5YGI3_9MICO</name>
<protein>
    <submittedName>
        <fullName evidence="2">Methyltransferase domain-containing protein</fullName>
    </submittedName>
</protein>